<dbReference type="Proteomes" id="UP000324517">
    <property type="component" value="Unassembled WGS sequence"/>
</dbReference>
<evidence type="ECO:0000256" key="1">
    <source>
        <dbReference type="ARBA" id="ARBA00004635"/>
    </source>
</evidence>
<evidence type="ECO:0000256" key="6">
    <source>
        <dbReference type="ARBA" id="ARBA00023139"/>
    </source>
</evidence>
<dbReference type="GO" id="GO:0016020">
    <property type="term" value="C:membrane"/>
    <property type="evidence" value="ECO:0007669"/>
    <property type="project" value="UniProtKB-SubCell"/>
</dbReference>
<comment type="caution">
    <text evidence="10">The sequence shown here is derived from an EMBL/GenBank/DDBJ whole genome shotgun (WGS) entry which is preliminary data.</text>
</comment>
<evidence type="ECO:0000256" key="7">
    <source>
        <dbReference type="ARBA" id="ARBA00023288"/>
    </source>
</evidence>
<keyword evidence="3" id="KW-0309">Germination</keyword>
<gene>
    <name evidence="10" type="ORF">FZC75_12550</name>
</gene>
<dbReference type="InterPro" id="IPR046953">
    <property type="entry name" value="Spore_GerAC-like_C"/>
</dbReference>
<evidence type="ECO:0000313" key="11">
    <source>
        <dbReference type="Proteomes" id="UP000324517"/>
    </source>
</evidence>
<evidence type="ECO:0000259" key="8">
    <source>
        <dbReference type="Pfam" id="PF05504"/>
    </source>
</evidence>
<keyword evidence="6" id="KW-0564">Palmitate</keyword>
<reference evidence="10 11" key="1">
    <citation type="submission" date="2019-08" db="EMBL/GenBank/DDBJ databases">
        <title>Bacillus genomes from the desert of Cuatro Cienegas, Coahuila.</title>
        <authorList>
            <person name="Olmedo-Alvarez G."/>
        </authorList>
    </citation>
    <scope>NUCLEOTIDE SEQUENCE [LARGE SCALE GENOMIC DNA]</scope>
    <source>
        <strain evidence="10 11">CH98b_3T</strain>
    </source>
</reference>
<dbReference type="EMBL" id="VTET01000005">
    <property type="protein sequence ID" value="TYS71974.1"/>
    <property type="molecule type" value="Genomic_DNA"/>
</dbReference>
<feature type="domain" description="Spore germination GerAC-like C-terminal" evidence="8">
    <location>
        <begin position="208"/>
        <end position="369"/>
    </location>
</feature>
<dbReference type="Gene3D" id="3.30.300.210">
    <property type="entry name" value="Nutrient germinant receptor protein C, domain 3"/>
    <property type="match status" value="1"/>
</dbReference>
<dbReference type="InterPro" id="IPR038501">
    <property type="entry name" value="Spore_GerAC_C_sf"/>
</dbReference>
<comment type="subcellular location">
    <subcellularLocation>
        <location evidence="1">Membrane</location>
        <topology evidence="1">Lipid-anchor</topology>
    </subcellularLocation>
</comment>
<evidence type="ECO:0000256" key="2">
    <source>
        <dbReference type="ARBA" id="ARBA00007886"/>
    </source>
</evidence>
<protein>
    <submittedName>
        <fullName evidence="10">Ger(X)C family spore germination protein</fullName>
    </submittedName>
</protein>
<dbReference type="Pfam" id="PF25198">
    <property type="entry name" value="Spore_GerAC_N"/>
    <property type="match status" value="1"/>
</dbReference>
<keyword evidence="5" id="KW-0472">Membrane</keyword>
<dbReference type="RefSeq" id="WP_148979585.1">
    <property type="nucleotide sequence ID" value="NZ_JBNILM010000007.1"/>
</dbReference>
<evidence type="ECO:0000259" key="9">
    <source>
        <dbReference type="Pfam" id="PF25198"/>
    </source>
</evidence>
<dbReference type="GO" id="GO:0009847">
    <property type="term" value="P:spore germination"/>
    <property type="evidence" value="ECO:0007669"/>
    <property type="project" value="InterPro"/>
</dbReference>
<dbReference type="PANTHER" id="PTHR35789:SF1">
    <property type="entry name" value="SPORE GERMINATION PROTEIN B3"/>
    <property type="match status" value="1"/>
</dbReference>
<comment type="similarity">
    <text evidence="2">Belongs to the GerABKC lipoprotein family.</text>
</comment>
<keyword evidence="7" id="KW-0449">Lipoprotein</keyword>
<evidence type="ECO:0000256" key="4">
    <source>
        <dbReference type="ARBA" id="ARBA00022729"/>
    </source>
</evidence>
<dbReference type="InterPro" id="IPR008844">
    <property type="entry name" value="Spore_GerAC-like"/>
</dbReference>
<proteinExistence type="inferred from homology"/>
<dbReference type="PANTHER" id="PTHR35789">
    <property type="entry name" value="SPORE GERMINATION PROTEIN B3"/>
    <property type="match status" value="1"/>
</dbReference>
<dbReference type="OrthoDB" id="9816067at2"/>
<keyword evidence="4" id="KW-0732">Signal</keyword>
<dbReference type="Pfam" id="PF05504">
    <property type="entry name" value="Spore_GerAC"/>
    <property type="match status" value="1"/>
</dbReference>
<dbReference type="InterPro" id="IPR057336">
    <property type="entry name" value="GerAC_N"/>
</dbReference>
<organism evidence="10 11">
    <name type="scientific">Sutcliffiella horikoshii</name>
    <dbReference type="NCBI Taxonomy" id="79883"/>
    <lineage>
        <taxon>Bacteria</taxon>
        <taxon>Bacillati</taxon>
        <taxon>Bacillota</taxon>
        <taxon>Bacilli</taxon>
        <taxon>Bacillales</taxon>
        <taxon>Bacillaceae</taxon>
        <taxon>Sutcliffiella</taxon>
    </lineage>
</organism>
<evidence type="ECO:0000313" key="10">
    <source>
        <dbReference type="EMBL" id="TYS71974.1"/>
    </source>
</evidence>
<feature type="domain" description="Spore germination protein N-terminal" evidence="9">
    <location>
        <begin position="22"/>
        <end position="195"/>
    </location>
</feature>
<dbReference type="NCBIfam" id="TIGR02887">
    <property type="entry name" value="spore_ger_x_C"/>
    <property type="match status" value="1"/>
</dbReference>
<dbReference type="Gene3D" id="6.20.190.10">
    <property type="entry name" value="Nutrient germinant receptor protein C, domain 1"/>
    <property type="match status" value="1"/>
</dbReference>
<dbReference type="AlphaFoldDB" id="A0A5D4TD26"/>
<sequence>MIGKKTLSLALLLMLCLSGCNDMREIDQRGMVLGISIDQGEEKKYKISIQLPILGKSQNGGGGPAKSGEFEVLWSEGDTVWEAITNLESKTPNVLFFGHLKVIVISEKIAATSINGSLDLVDRIPDIGNKVFLIISKDEEASKFLKTESSLIKLPALYVNRFFRADKKLSRTQPIKVFQYRRDRNTVSSAAVIPFAKTIDSEIIIEDMGVLKDDSLVEILKGNEVAASQLIKGEKVEEMNYITHIESKGKKVSVSLSRIMLESKVDLKKITPVTFEIYVKGEGNLVELSAGETSKGFIEKLESQLNKEIKTDIEQTIEKMKKANVEPWLLGHRIWIKDQTYFESLKWKEEGFKEALFTVNVDIRIDTTGQKGLFNKSPIYQKSTRDDGG</sequence>
<evidence type="ECO:0000256" key="3">
    <source>
        <dbReference type="ARBA" id="ARBA00022544"/>
    </source>
</evidence>
<accession>A0A5D4TD26</accession>
<evidence type="ECO:0000256" key="5">
    <source>
        <dbReference type="ARBA" id="ARBA00023136"/>
    </source>
</evidence>
<name>A0A5D4TD26_9BACI</name>